<gene>
    <name evidence="2" type="ORF">OTU49_003623</name>
</gene>
<feature type="non-terminal residue" evidence="2">
    <location>
        <position position="207"/>
    </location>
</feature>
<dbReference type="AlphaFoldDB" id="A0AAW0X676"/>
<feature type="non-terminal residue" evidence="2">
    <location>
        <position position="1"/>
    </location>
</feature>
<name>A0AAW0X676_CHEQU</name>
<evidence type="ECO:0000313" key="3">
    <source>
        <dbReference type="Proteomes" id="UP001445076"/>
    </source>
</evidence>
<comment type="caution">
    <text evidence="2">The sequence shown here is derived from an EMBL/GenBank/DDBJ whole genome shotgun (WGS) entry which is preliminary data.</text>
</comment>
<feature type="compositionally biased region" description="Polar residues" evidence="1">
    <location>
        <begin position="159"/>
        <end position="175"/>
    </location>
</feature>
<accession>A0AAW0X676</accession>
<feature type="region of interest" description="Disordered" evidence="1">
    <location>
        <begin position="158"/>
        <end position="207"/>
    </location>
</feature>
<evidence type="ECO:0000256" key="1">
    <source>
        <dbReference type="SAM" id="MobiDB-lite"/>
    </source>
</evidence>
<dbReference type="Proteomes" id="UP001445076">
    <property type="component" value="Unassembled WGS sequence"/>
</dbReference>
<protein>
    <submittedName>
        <fullName evidence="2">Uncharacterized protein</fullName>
    </submittedName>
</protein>
<keyword evidence="3" id="KW-1185">Reference proteome</keyword>
<proteinExistence type="predicted"/>
<dbReference type="EMBL" id="JARKIK010000037">
    <property type="protein sequence ID" value="KAK8739417.1"/>
    <property type="molecule type" value="Genomic_DNA"/>
</dbReference>
<sequence length="207" mass="22443">TTQALNVGVDVPTDDARQNIVSMKGSVKENKSSMTQKGAIPDTLLELLKVKMECHQPNQQREGECGAKEVSGRVVGSQSCPEQQQPSLDTQLTCQEPRLMSGENLRTFAYEGDGSSSGSLTSAISVLRAELETEASIQPLVPEFSEVIDLLRNLPEAPRSTSSLAKISNTKSTSSEQRKLVTKARKDDHTSDEITATSLNQTHVIVM</sequence>
<organism evidence="2 3">
    <name type="scientific">Cherax quadricarinatus</name>
    <name type="common">Australian red claw crayfish</name>
    <dbReference type="NCBI Taxonomy" id="27406"/>
    <lineage>
        <taxon>Eukaryota</taxon>
        <taxon>Metazoa</taxon>
        <taxon>Ecdysozoa</taxon>
        <taxon>Arthropoda</taxon>
        <taxon>Crustacea</taxon>
        <taxon>Multicrustacea</taxon>
        <taxon>Malacostraca</taxon>
        <taxon>Eumalacostraca</taxon>
        <taxon>Eucarida</taxon>
        <taxon>Decapoda</taxon>
        <taxon>Pleocyemata</taxon>
        <taxon>Astacidea</taxon>
        <taxon>Parastacoidea</taxon>
        <taxon>Parastacidae</taxon>
        <taxon>Cherax</taxon>
    </lineage>
</organism>
<reference evidence="2 3" key="1">
    <citation type="journal article" date="2024" name="BMC Genomics">
        <title>Genome assembly of redclaw crayfish (Cherax quadricarinatus) provides insights into its immune adaptation and hypoxia tolerance.</title>
        <authorList>
            <person name="Liu Z."/>
            <person name="Zheng J."/>
            <person name="Li H."/>
            <person name="Fang K."/>
            <person name="Wang S."/>
            <person name="He J."/>
            <person name="Zhou D."/>
            <person name="Weng S."/>
            <person name="Chi M."/>
            <person name="Gu Z."/>
            <person name="He J."/>
            <person name="Li F."/>
            <person name="Wang M."/>
        </authorList>
    </citation>
    <scope>NUCLEOTIDE SEQUENCE [LARGE SCALE GENOMIC DNA]</scope>
    <source>
        <strain evidence="2">ZL_2023a</strain>
    </source>
</reference>
<feature type="compositionally biased region" description="Basic and acidic residues" evidence="1">
    <location>
        <begin position="176"/>
        <end position="192"/>
    </location>
</feature>
<evidence type="ECO:0000313" key="2">
    <source>
        <dbReference type="EMBL" id="KAK8739417.1"/>
    </source>
</evidence>
<feature type="compositionally biased region" description="Polar residues" evidence="1">
    <location>
        <begin position="193"/>
        <end position="207"/>
    </location>
</feature>